<keyword evidence="2 5" id="KW-0413">Isomerase</keyword>
<comment type="caution">
    <text evidence="5">The sequence shown here is derived from an EMBL/GenBank/DDBJ whole genome shotgun (WGS) entry which is preliminary data.</text>
</comment>
<gene>
    <name evidence="5" type="primary">prpA</name>
    <name evidence="5" type="ORF">CEV31_0786</name>
</gene>
<evidence type="ECO:0000313" key="5">
    <source>
        <dbReference type="EMBL" id="OYR21165.1"/>
    </source>
</evidence>
<dbReference type="EMBL" id="NNRJ01000012">
    <property type="protein sequence ID" value="OYR21165.1"/>
    <property type="molecule type" value="Genomic_DNA"/>
</dbReference>
<protein>
    <recommendedName>
        <fullName evidence="4">4-hydroxyproline epimerase</fullName>
        <ecNumber evidence="4">5.1.1.8</ecNumber>
    </recommendedName>
</protein>
<dbReference type="InterPro" id="IPR008794">
    <property type="entry name" value="Pro_racemase_fam"/>
</dbReference>
<accession>A0A256G234</accession>
<dbReference type="NCBIfam" id="NF010578">
    <property type="entry name" value="PRK13971.1"/>
    <property type="match status" value="1"/>
</dbReference>
<keyword evidence="6" id="KW-1185">Reference proteome</keyword>
<proteinExistence type="inferred from homology"/>
<evidence type="ECO:0000256" key="3">
    <source>
        <dbReference type="ARBA" id="ARBA00035826"/>
    </source>
</evidence>
<dbReference type="SUPFAM" id="SSF54506">
    <property type="entry name" value="Diaminopimelate epimerase-like"/>
    <property type="match status" value="1"/>
</dbReference>
<dbReference type="PANTHER" id="PTHR33442:SF1">
    <property type="entry name" value="TRANS-3-HYDROXY-L-PROLINE DEHYDRATASE"/>
    <property type="match status" value="1"/>
</dbReference>
<organism evidence="5 6">
    <name type="scientific">Brucella thiophenivorans</name>
    <dbReference type="NCBI Taxonomy" id="571255"/>
    <lineage>
        <taxon>Bacteria</taxon>
        <taxon>Pseudomonadati</taxon>
        <taxon>Pseudomonadota</taxon>
        <taxon>Alphaproteobacteria</taxon>
        <taxon>Hyphomicrobiales</taxon>
        <taxon>Brucellaceae</taxon>
        <taxon>Brucella/Ochrobactrum group</taxon>
        <taxon>Brucella</taxon>
    </lineage>
</organism>
<name>A0A256G234_9HYPH</name>
<dbReference type="EC" id="5.1.1.8" evidence="4"/>
<dbReference type="Pfam" id="PF05544">
    <property type="entry name" value="Pro_racemase"/>
    <property type="match status" value="1"/>
</dbReference>
<comment type="similarity">
    <text evidence="1">Belongs to the proline racemase family.</text>
</comment>
<dbReference type="Proteomes" id="UP000215590">
    <property type="component" value="Unassembled WGS sequence"/>
</dbReference>
<dbReference type="PIRSF" id="PIRSF029792">
    <property type="entry name" value="Pro_racemase"/>
    <property type="match status" value="1"/>
</dbReference>
<comment type="catalytic activity">
    <reaction evidence="3">
        <text>trans-4-hydroxy-L-proline = cis-4-hydroxy-D-proline</text>
        <dbReference type="Rhea" id="RHEA:21152"/>
        <dbReference type="ChEBI" id="CHEBI:57690"/>
        <dbReference type="ChEBI" id="CHEBI:58375"/>
        <dbReference type="EC" id="5.1.1.8"/>
    </reaction>
</comment>
<sequence>MARHSFFCVDGHTCGNPVRLVAGGGPNLVGSNMMEKRAHFLREYDWIRTGLMFEPRGHDMMSGSILYPPTRDDCDVAVLFIETSGCLPMCGHGTIGTVTMAIEQGLITPKVPGKINLETPAGLVAIEYEQNGQYVDRVRLTNVPAFLYAEAMEVECPDLGTLKVDVAYGGNFYAIVEPQENYTDMQDYSALQLIAWSPVLRERLNEKYKFQHPEFPDINRLTHILWTGKPTHPEAHARNAVFYGDKAIDRSPCGTGTSARMAQLAAKGKLKPGDDFVHESIIGSLFHGRVERAVEVAGGSGIIPSIAGWARMTGYNTIFIDDRDPFAHGFTVA</sequence>
<evidence type="ECO:0000256" key="2">
    <source>
        <dbReference type="ARBA" id="ARBA00023235"/>
    </source>
</evidence>
<evidence type="ECO:0000256" key="1">
    <source>
        <dbReference type="ARBA" id="ARBA00007529"/>
    </source>
</evidence>
<evidence type="ECO:0000256" key="4">
    <source>
        <dbReference type="ARBA" id="ARBA00039135"/>
    </source>
</evidence>
<dbReference type="GO" id="GO:0047580">
    <property type="term" value="F:4-hydroxyproline epimerase activity"/>
    <property type="evidence" value="ECO:0007669"/>
    <property type="project" value="UniProtKB-EC"/>
</dbReference>
<dbReference type="OrthoDB" id="181267at2"/>
<dbReference type="AlphaFoldDB" id="A0A256G234"/>
<dbReference type="Gene3D" id="3.10.310.10">
    <property type="entry name" value="Diaminopimelate Epimerase, Chain A, domain 1"/>
    <property type="match status" value="2"/>
</dbReference>
<reference evidence="5 6" key="1">
    <citation type="submission" date="2017-07" db="EMBL/GenBank/DDBJ databases">
        <title>Phylogenetic study on the rhizospheric bacterium Ochrobactrum sp. A44.</title>
        <authorList>
            <person name="Krzyzanowska D.M."/>
            <person name="Ossowicki A."/>
            <person name="Rajewska M."/>
            <person name="Maciag T."/>
            <person name="Kaczynski Z."/>
            <person name="Czerwicka M."/>
            <person name="Jafra S."/>
        </authorList>
    </citation>
    <scope>NUCLEOTIDE SEQUENCE [LARGE SCALE GENOMIC DNA]</scope>
    <source>
        <strain evidence="5 6">DSM 7216</strain>
    </source>
</reference>
<dbReference type="FunFam" id="3.10.310.10:FF:000005">
    <property type="entry name" value="Proline racemase"/>
    <property type="match status" value="1"/>
</dbReference>
<dbReference type="PANTHER" id="PTHR33442">
    <property type="entry name" value="TRANS-3-HYDROXY-L-PROLINE DEHYDRATASE"/>
    <property type="match status" value="1"/>
</dbReference>
<evidence type="ECO:0000313" key="6">
    <source>
        <dbReference type="Proteomes" id="UP000215590"/>
    </source>
</evidence>
<dbReference type="RefSeq" id="WP_094505531.1">
    <property type="nucleotide sequence ID" value="NZ_JBHEEK010000005.1"/>
</dbReference>
<dbReference type="SFLD" id="SFLDS00028">
    <property type="entry name" value="Proline_Racemase"/>
    <property type="match status" value="1"/>
</dbReference>